<dbReference type="SUPFAM" id="SSF47226">
    <property type="entry name" value="Histidine-containing phosphotransfer domain, HPT domain"/>
    <property type="match status" value="1"/>
</dbReference>
<feature type="coiled-coil region" evidence="9">
    <location>
        <begin position="453"/>
        <end position="480"/>
    </location>
</feature>
<dbReference type="FunFam" id="3.30.565.10:FF:000016">
    <property type="entry name" value="Chemotaxis protein CheA, putative"/>
    <property type="match status" value="1"/>
</dbReference>
<keyword evidence="6" id="KW-0902">Two-component regulatory system</keyword>
<keyword evidence="5 13" id="KW-0418">Kinase</keyword>
<dbReference type="SMART" id="SM00260">
    <property type="entry name" value="CheW"/>
    <property type="match status" value="1"/>
</dbReference>
<dbReference type="PANTHER" id="PTHR43395">
    <property type="entry name" value="SENSOR HISTIDINE KINASE CHEA"/>
    <property type="match status" value="1"/>
</dbReference>
<dbReference type="EC" id="2.7.13.3" evidence="2"/>
<dbReference type="KEGG" id="cyn:Cyan7425_4747"/>
<evidence type="ECO:0000256" key="3">
    <source>
        <dbReference type="ARBA" id="ARBA00022553"/>
    </source>
</evidence>
<dbReference type="SUPFAM" id="SSF55874">
    <property type="entry name" value="ATPase domain of HSP90 chaperone/DNA topoisomerase II/histidine kinase"/>
    <property type="match status" value="1"/>
</dbReference>
<dbReference type="InterPro" id="IPR002545">
    <property type="entry name" value="CheW-lke_dom"/>
</dbReference>
<dbReference type="InterPro" id="IPR008207">
    <property type="entry name" value="Sig_transdc_His_kin_Hpt_dom"/>
</dbReference>
<dbReference type="InterPro" id="IPR001789">
    <property type="entry name" value="Sig_transdc_resp-reg_receiver"/>
</dbReference>
<reference evidence="13" key="1">
    <citation type="submission" date="2009-01" db="EMBL/GenBank/DDBJ databases">
        <title>Complete sequence of chromosome Cyanothece sp. PCC 7425.</title>
        <authorList>
            <consortium name="US DOE Joint Genome Institute"/>
            <person name="Lucas S."/>
            <person name="Copeland A."/>
            <person name="Lapidus A."/>
            <person name="Glavina del Rio T."/>
            <person name="Dalin E."/>
            <person name="Tice H."/>
            <person name="Bruce D."/>
            <person name="Goodwin L."/>
            <person name="Pitluck S."/>
            <person name="Sims D."/>
            <person name="Meineke L."/>
            <person name="Brettin T."/>
            <person name="Detter J.C."/>
            <person name="Han C."/>
            <person name="Larimer F."/>
            <person name="Land M."/>
            <person name="Hauser L."/>
            <person name="Kyrpides N."/>
            <person name="Ovchinnikova G."/>
            <person name="Liberton M."/>
            <person name="Stoeckel J."/>
            <person name="Banerjee A."/>
            <person name="Singh A."/>
            <person name="Page L."/>
            <person name="Sato H."/>
            <person name="Zhao L."/>
            <person name="Sherman L."/>
            <person name="Pakrasi H."/>
            <person name="Richardson P."/>
        </authorList>
    </citation>
    <scope>NUCLEOTIDE SEQUENCE</scope>
    <source>
        <strain evidence="13">PCC 7425</strain>
    </source>
</reference>
<feature type="domain" description="Response regulatory" evidence="11">
    <location>
        <begin position="822"/>
        <end position="940"/>
    </location>
</feature>
<dbReference type="Gene3D" id="2.30.30.40">
    <property type="entry name" value="SH3 Domains"/>
    <property type="match status" value="1"/>
</dbReference>
<sequence>MGLNAADLDAITQEARTCFLYEDAPEYLTTLEQGMNQIHAENQGNLHNTYTELMRAAHSLKGGAGIAQLSVLQQVSHRLEDLLEALQGQRIQNRADLDTAHELLSLGVEQIQFLVAQARQNPIQETDERSLQLMALLDQCLEQIPTPEVPTFLEGEPQSAVPIKIVQMALETDLEDCLQRIESNLTAPPASLTQALNGLAEECKLLGQTLSLPWLTELGGAIAPALSQPGFAIQEVATAVLEEIRQQRREFLQSLTPSPAPTAPTPQPTTPELGIAADLIAEVPLAADPIAADLIAEVPLTAPEVELPAAAPAVTPTQTPSAQPAPLLNLRIPVAKLDRLTNTVGELLINQERLSLYQSQFQQVSTTLKKRAEQFSPIKEQVQTFYDRLATPLAAIVANLVDTSPSGEKSTGSPEEFDALQFDRYTELHSTLLDFQELLARIQEVGADIDLLNRDLQDGLDQLRQQLNGLRSELTDSRLLPFRFLAEKFIPALQTLNRRYGKQVELDIMGGDTLIDQVVIEQLKTPLTHLFRNAFDHGIESPPERQQANKPQVAKIRLGARVLGNQVMVTIADDGRGIDLEKVAQRAVQMGLGKALQLERLSRDQLLQLIFTPGFSTATGVTDLSGRGVGLDVVKREVENLRGTVRVETMLGLGTQFTLSIPLTLSILPLLLCQCRDVVLSIPSVNVLEVINLRDYCNLEQSPQQITWKDQTIPLRDLLQLLPYQRSVSSQAASLGKVGLVVEANGQPLALAVDTLLEERELVIKPFDATVKIPPYLIGCSVLGTGQVIPVLAPTHFDQLLRQTAAPSAPVPTTVSESLTETILIVDDSIAVRRLLERVLTQGGYQVTACRDGKEALEELNRSQGNIAMVISDIEMPRLDGYGLLKEIRTHPRWHRLPVAMLTSRSSDSHRQKAMDLGATTYFTKPFQATELLATLDALLH</sequence>
<evidence type="ECO:0000256" key="9">
    <source>
        <dbReference type="SAM" id="Coils"/>
    </source>
</evidence>
<proteinExistence type="predicted"/>
<dbReference type="EMBL" id="CP001344">
    <property type="protein sequence ID" value="ACL47052.1"/>
    <property type="molecule type" value="Genomic_DNA"/>
</dbReference>
<dbReference type="GO" id="GO:0000155">
    <property type="term" value="F:phosphorelay sensor kinase activity"/>
    <property type="evidence" value="ECO:0007669"/>
    <property type="project" value="InterPro"/>
</dbReference>
<dbReference type="Pfam" id="PF02518">
    <property type="entry name" value="HATPase_c"/>
    <property type="match status" value="1"/>
</dbReference>
<keyword evidence="9" id="KW-0175">Coiled coil</keyword>
<feature type="modified residue" description="4-aspartylphosphate" evidence="8">
    <location>
        <position position="873"/>
    </location>
</feature>
<evidence type="ECO:0000259" key="10">
    <source>
        <dbReference type="PROSITE" id="PS50109"/>
    </source>
</evidence>
<dbReference type="InterPro" id="IPR004358">
    <property type="entry name" value="Sig_transdc_His_kin-like_C"/>
</dbReference>
<comment type="catalytic activity">
    <reaction evidence="1">
        <text>ATP + protein L-histidine = ADP + protein N-phospho-L-histidine.</text>
        <dbReference type="EC" id="2.7.13.3"/>
    </reaction>
</comment>
<dbReference type="InterPro" id="IPR036097">
    <property type="entry name" value="HisK_dim/P_sf"/>
</dbReference>
<dbReference type="PROSITE" id="PS50110">
    <property type="entry name" value="RESPONSE_REGULATORY"/>
    <property type="match status" value="1"/>
</dbReference>
<dbReference type="STRING" id="395961.Cyan7425_4747"/>
<dbReference type="HOGENOM" id="CLU_000650_2_1_3"/>
<dbReference type="SMART" id="SM01231">
    <property type="entry name" value="H-kinase_dim"/>
    <property type="match status" value="1"/>
</dbReference>
<feature type="domain" description="HPt" evidence="12">
    <location>
        <begin position="9"/>
        <end position="121"/>
    </location>
</feature>
<dbReference type="InterPro" id="IPR005467">
    <property type="entry name" value="His_kinase_dom"/>
</dbReference>
<evidence type="ECO:0000256" key="4">
    <source>
        <dbReference type="ARBA" id="ARBA00022679"/>
    </source>
</evidence>
<dbReference type="eggNOG" id="COG2198">
    <property type="taxonomic scope" value="Bacteria"/>
</dbReference>
<feature type="modified residue" description="Phosphohistidine" evidence="7">
    <location>
        <position position="58"/>
    </location>
</feature>
<dbReference type="Pfam" id="PF02895">
    <property type="entry name" value="H-kinase_dim"/>
    <property type="match status" value="1"/>
</dbReference>
<keyword evidence="3 8" id="KW-0597">Phosphoprotein</keyword>
<accession>B8HM45</accession>
<evidence type="ECO:0000256" key="5">
    <source>
        <dbReference type="ARBA" id="ARBA00022777"/>
    </source>
</evidence>
<dbReference type="GO" id="GO:0006935">
    <property type="term" value="P:chemotaxis"/>
    <property type="evidence" value="ECO:0007669"/>
    <property type="project" value="InterPro"/>
</dbReference>
<organism evidence="13">
    <name type="scientific">Cyanothece sp. (strain PCC 7425 / ATCC 29141)</name>
    <dbReference type="NCBI Taxonomy" id="395961"/>
    <lineage>
        <taxon>Bacteria</taxon>
        <taxon>Bacillati</taxon>
        <taxon>Cyanobacteriota</taxon>
        <taxon>Cyanophyceae</taxon>
        <taxon>Gomontiellales</taxon>
        <taxon>Cyanothecaceae</taxon>
        <taxon>Cyanothece</taxon>
    </lineage>
</organism>
<dbReference type="InterPro" id="IPR003594">
    <property type="entry name" value="HATPase_dom"/>
</dbReference>
<dbReference type="CDD" id="cd00088">
    <property type="entry name" value="HPT"/>
    <property type="match status" value="1"/>
</dbReference>
<dbReference type="GO" id="GO:0005737">
    <property type="term" value="C:cytoplasm"/>
    <property type="evidence" value="ECO:0007669"/>
    <property type="project" value="InterPro"/>
</dbReference>
<dbReference type="Pfam" id="PF01584">
    <property type="entry name" value="CheW"/>
    <property type="match status" value="1"/>
</dbReference>
<evidence type="ECO:0000259" key="12">
    <source>
        <dbReference type="PROSITE" id="PS50894"/>
    </source>
</evidence>
<name>B8HM45_CYAP4</name>
<dbReference type="InterPro" id="IPR011006">
    <property type="entry name" value="CheY-like_superfamily"/>
</dbReference>
<feature type="domain" description="Histidine kinase" evidence="10">
    <location>
        <begin position="384"/>
        <end position="665"/>
    </location>
</feature>
<dbReference type="Gene3D" id="3.30.565.10">
    <property type="entry name" value="Histidine kinase-like ATPase, C-terminal domain"/>
    <property type="match status" value="1"/>
</dbReference>
<dbReference type="PRINTS" id="PR00344">
    <property type="entry name" value="BCTRLSENSOR"/>
</dbReference>
<evidence type="ECO:0000256" key="7">
    <source>
        <dbReference type="PROSITE-ProRule" id="PRU00110"/>
    </source>
</evidence>
<dbReference type="Gene3D" id="3.40.50.2300">
    <property type="match status" value="1"/>
</dbReference>
<dbReference type="InterPro" id="IPR004105">
    <property type="entry name" value="CheA-like_dim"/>
</dbReference>
<dbReference type="SMART" id="SM00073">
    <property type="entry name" value="HPT"/>
    <property type="match status" value="1"/>
</dbReference>
<dbReference type="PROSITE" id="PS50109">
    <property type="entry name" value="HIS_KIN"/>
    <property type="match status" value="1"/>
</dbReference>
<dbReference type="PROSITE" id="PS50894">
    <property type="entry name" value="HPT"/>
    <property type="match status" value="1"/>
</dbReference>
<dbReference type="AlphaFoldDB" id="B8HM45"/>
<dbReference type="InterPro" id="IPR036641">
    <property type="entry name" value="HPT_dom_sf"/>
</dbReference>
<evidence type="ECO:0000256" key="1">
    <source>
        <dbReference type="ARBA" id="ARBA00000085"/>
    </source>
</evidence>
<dbReference type="SMART" id="SM00448">
    <property type="entry name" value="REC"/>
    <property type="match status" value="1"/>
</dbReference>
<dbReference type="PANTHER" id="PTHR43395:SF1">
    <property type="entry name" value="CHEMOTAXIS PROTEIN CHEA"/>
    <property type="match status" value="1"/>
</dbReference>
<dbReference type="InterPro" id="IPR036061">
    <property type="entry name" value="CheW-like_dom_sf"/>
</dbReference>
<evidence type="ECO:0000256" key="2">
    <source>
        <dbReference type="ARBA" id="ARBA00012438"/>
    </source>
</evidence>
<evidence type="ECO:0000256" key="8">
    <source>
        <dbReference type="PROSITE-ProRule" id="PRU00169"/>
    </source>
</evidence>
<dbReference type="SUPFAM" id="SSF52172">
    <property type="entry name" value="CheY-like"/>
    <property type="match status" value="1"/>
</dbReference>
<dbReference type="Gene3D" id="1.20.120.160">
    <property type="entry name" value="HPT domain"/>
    <property type="match status" value="1"/>
</dbReference>
<protein>
    <recommendedName>
        <fullName evidence="2">histidine kinase</fullName>
        <ecNumber evidence="2">2.7.13.3</ecNumber>
    </recommendedName>
</protein>
<dbReference type="Pfam" id="PF00072">
    <property type="entry name" value="Response_reg"/>
    <property type="match status" value="1"/>
</dbReference>
<evidence type="ECO:0000313" key="13">
    <source>
        <dbReference type="EMBL" id="ACL47052.1"/>
    </source>
</evidence>
<dbReference type="SMART" id="SM00387">
    <property type="entry name" value="HATPase_c"/>
    <property type="match status" value="1"/>
</dbReference>
<dbReference type="Pfam" id="PF01627">
    <property type="entry name" value="Hpt"/>
    <property type="match status" value="1"/>
</dbReference>
<dbReference type="InterPro" id="IPR051315">
    <property type="entry name" value="Bact_Chemotaxis_CheA"/>
</dbReference>
<keyword evidence="4" id="KW-0808">Transferase</keyword>
<dbReference type="InterPro" id="IPR036890">
    <property type="entry name" value="HATPase_C_sf"/>
</dbReference>
<dbReference type="InterPro" id="IPR037006">
    <property type="entry name" value="CheA-like_homodim_sf"/>
</dbReference>
<dbReference type="OrthoDB" id="291966at2"/>
<gene>
    <name evidence="13" type="ordered locus">Cyan7425_4747</name>
</gene>
<dbReference type="SUPFAM" id="SSF50341">
    <property type="entry name" value="CheW-like"/>
    <property type="match status" value="1"/>
</dbReference>
<evidence type="ECO:0000259" key="11">
    <source>
        <dbReference type="PROSITE" id="PS50110"/>
    </source>
</evidence>
<evidence type="ECO:0000256" key="6">
    <source>
        <dbReference type="ARBA" id="ARBA00023012"/>
    </source>
</evidence>
<dbReference type="eggNOG" id="COG0643">
    <property type="taxonomic scope" value="Bacteria"/>
</dbReference>
<dbReference type="Gene3D" id="1.10.287.560">
    <property type="entry name" value="Histidine kinase CheA-like, homodimeric domain"/>
    <property type="match status" value="1"/>
</dbReference>
<dbReference type="SUPFAM" id="SSF47384">
    <property type="entry name" value="Homodimeric domain of signal transducing histidine kinase"/>
    <property type="match status" value="1"/>
</dbReference>